<evidence type="ECO:0000313" key="3">
    <source>
        <dbReference type="Proteomes" id="UP001161017"/>
    </source>
</evidence>
<dbReference type="AlphaFoldDB" id="A0AA43QQ89"/>
<dbReference type="Gene3D" id="2.30.110.10">
    <property type="entry name" value="Electron Transport, Fmn-binding Protein, Chain A"/>
    <property type="match status" value="1"/>
</dbReference>
<dbReference type="Proteomes" id="UP001161017">
    <property type="component" value="Unassembled WGS sequence"/>
</dbReference>
<feature type="region of interest" description="Disordered" evidence="1">
    <location>
        <begin position="278"/>
        <end position="297"/>
    </location>
</feature>
<sequence>MDIGEQARQSGENSDDPWEMIASRKVSLDYNGQNVQAVDVAIVHMALHFVFEQGTPRLTSNSIVVESIYLRPQWVGRFFTQRRREIPYAERVIEVSLMSKICHYFVIIWESSTAGTYDLEDIHRIINTTAVLHVSFNSLDPEDPFPTVLPMIGVMGSYTHPSADLNEPLDCYLHGYVSSGIMKHARANPEKGLPISIGATKVDGIVLSLTPNSHSYNYRSAILFGYGSLVEDAEEKVWAMRLVTNSVVADRWEHTRTPPDASELASTTILKVKVLSGSGKIRSGGPHDDKKDSNREDVTSRVWTAVLPVYETIGQPVIGGAGRASEIPQHVSKFLEDTNSTNKEYAIQAAVPDS</sequence>
<protein>
    <recommendedName>
        <fullName evidence="4">Flavin-nucleotide-binding protein</fullName>
    </recommendedName>
</protein>
<dbReference type="PANTHER" id="PTHR34071:SF2">
    <property type="entry name" value="FLAVIN-NUCLEOTIDE-BINDING PROTEIN"/>
    <property type="match status" value="1"/>
</dbReference>
<comment type="caution">
    <text evidence="2">The sequence shown here is derived from an EMBL/GenBank/DDBJ whole genome shotgun (WGS) entry which is preliminary data.</text>
</comment>
<gene>
    <name evidence="2" type="ORF">OHK93_001791</name>
</gene>
<dbReference type="EMBL" id="JAPUFD010000012">
    <property type="protein sequence ID" value="MDI1490587.1"/>
    <property type="molecule type" value="Genomic_DNA"/>
</dbReference>
<evidence type="ECO:0008006" key="4">
    <source>
        <dbReference type="Google" id="ProtNLM"/>
    </source>
</evidence>
<dbReference type="Pfam" id="PF12900">
    <property type="entry name" value="Pyridox_ox_2"/>
    <property type="match status" value="1"/>
</dbReference>
<accession>A0AA43QQ89</accession>
<dbReference type="InterPro" id="IPR012349">
    <property type="entry name" value="Split_barrel_FMN-bd"/>
</dbReference>
<dbReference type="SUPFAM" id="SSF50475">
    <property type="entry name" value="FMN-binding split barrel"/>
    <property type="match status" value="1"/>
</dbReference>
<reference evidence="2" key="1">
    <citation type="journal article" date="2023" name="Genome Biol. Evol.">
        <title>First Whole Genome Sequence and Flow Cytometry Genome Size Data for the Lichen-Forming Fungus Ramalina farinacea (Ascomycota).</title>
        <authorList>
            <person name="Llewellyn T."/>
            <person name="Mian S."/>
            <person name="Hill R."/>
            <person name="Leitch I.J."/>
            <person name="Gaya E."/>
        </authorList>
    </citation>
    <scope>NUCLEOTIDE SEQUENCE</scope>
    <source>
        <strain evidence="2">LIQ254RAFAR</strain>
    </source>
</reference>
<feature type="compositionally biased region" description="Basic and acidic residues" evidence="1">
    <location>
        <begin position="285"/>
        <end position="297"/>
    </location>
</feature>
<evidence type="ECO:0000256" key="1">
    <source>
        <dbReference type="SAM" id="MobiDB-lite"/>
    </source>
</evidence>
<dbReference type="PANTHER" id="PTHR34071">
    <property type="entry name" value="5-NITROIMIDAZOLE ANTIBIOTICS RESISTANCE PROTEIN, NIMA-FAMILY-RELATED PROTEIN-RELATED"/>
    <property type="match status" value="1"/>
</dbReference>
<keyword evidence="3" id="KW-1185">Reference proteome</keyword>
<organism evidence="2 3">
    <name type="scientific">Ramalina farinacea</name>
    <dbReference type="NCBI Taxonomy" id="258253"/>
    <lineage>
        <taxon>Eukaryota</taxon>
        <taxon>Fungi</taxon>
        <taxon>Dikarya</taxon>
        <taxon>Ascomycota</taxon>
        <taxon>Pezizomycotina</taxon>
        <taxon>Lecanoromycetes</taxon>
        <taxon>OSLEUM clade</taxon>
        <taxon>Lecanoromycetidae</taxon>
        <taxon>Lecanorales</taxon>
        <taxon>Lecanorineae</taxon>
        <taxon>Ramalinaceae</taxon>
        <taxon>Ramalina</taxon>
    </lineage>
</organism>
<name>A0AA43QQ89_9LECA</name>
<evidence type="ECO:0000313" key="2">
    <source>
        <dbReference type="EMBL" id="MDI1490587.1"/>
    </source>
</evidence>
<dbReference type="InterPro" id="IPR024747">
    <property type="entry name" value="Pyridox_Oxase-rel"/>
</dbReference>
<proteinExistence type="predicted"/>